<evidence type="ECO:0000313" key="3">
    <source>
        <dbReference type="EMBL" id="GFA66285.1"/>
    </source>
</evidence>
<evidence type="ECO:0000259" key="2">
    <source>
        <dbReference type="Pfam" id="PF22936"/>
    </source>
</evidence>
<feature type="region of interest" description="Disordered" evidence="1">
    <location>
        <begin position="220"/>
        <end position="249"/>
    </location>
</feature>
<comment type="caution">
    <text evidence="3">The sequence shown here is derived from an EMBL/GenBank/DDBJ whole genome shotgun (WGS) entry which is preliminary data.</text>
</comment>
<accession>A0A699K1I9</accession>
<proteinExistence type="predicted"/>
<reference evidence="3" key="1">
    <citation type="journal article" date="2019" name="Sci. Rep.">
        <title>Draft genome of Tanacetum cinerariifolium, the natural source of mosquito coil.</title>
        <authorList>
            <person name="Yamashiro T."/>
            <person name="Shiraishi A."/>
            <person name="Satake H."/>
            <person name="Nakayama K."/>
        </authorList>
    </citation>
    <scope>NUCLEOTIDE SEQUENCE</scope>
</reference>
<organism evidence="3">
    <name type="scientific">Tanacetum cinerariifolium</name>
    <name type="common">Dalmatian daisy</name>
    <name type="synonym">Chrysanthemum cinerariifolium</name>
    <dbReference type="NCBI Taxonomy" id="118510"/>
    <lineage>
        <taxon>Eukaryota</taxon>
        <taxon>Viridiplantae</taxon>
        <taxon>Streptophyta</taxon>
        <taxon>Embryophyta</taxon>
        <taxon>Tracheophyta</taxon>
        <taxon>Spermatophyta</taxon>
        <taxon>Magnoliopsida</taxon>
        <taxon>eudicotyledons</taxon>
        <taxon>Gunneridae</taxon>
        <taxon>Pentapetalae</taxon>
        <taxon>asterids</taxon>
        <taxon>campanulids</taxon>
        <taxon>Asterales</taxon>
        <taxon>Asteraceae</taxon>
        <taxon>Asteroideae</taxon>
        <taxon>Anthemideae</taxon>
        <taxon>Anthemidinae</taxon>
        <taxon>Tanacetum</taxon>
    </lineage>
</organism>
<evidence type="ECO:0000256" key="1">
    <source>
        <dbReference type="SAM" id="MobiDB-lite"/>
    </source>
</evidence>
<feature type="non-terminal residue" evidence="3">
    <location>
        <position position="1"/>
    </location>
</feature>
<dbReference type="AlphaFoldDB" id="A0A699K1I9"/>
<gene>
    <name evidence="3" type="ORF">Tci_638257</name>
</gene>
<feature type="compositionally biased region" description="Polar residues" evidence="1">
    <location>
        <begin position="220"/>
        <end position="232"/>
    </location>
</feature>
<dbReference type="InterPro" id="IPR054722">
    <property type="entry name" value="PolX-like_BBD"/>
</dbReference>
<feature type="domain" description="Retrovirus-related Pol polyprotein from transposon TNT 1-94-like beta-barrel" evidence="2">
    <location>
        <begin position="339"/>
        <end position="411"/>
    </location>
</feature>
<sequence>RQFDRQFDQKQLKKANTTLAQELKECKAILAETNALDELQCLYLHKVKECDCIAQKLSIQTDSVSKEVHSELLKRFAKVEKHSISLEIALQKHLKAQLQDKNIAISELKKLIEKGKGKYVDTKFDKPSVVRQPNAQRIPKPSVLGKLALFSNSLERIYFSKTKSVPKTNVSKGLSKPVTAQTLPHTARQAMSNTNVLKPGMYRIDNRLAQTRAPQLPQTIRNTNPRVSTSIGVNHKPNVSRPHHKSNQLKDKVLPNNSQVKLKKTQVQVHPRIPSVSNKMKSVTACKDSLNSRTLNANAVCATCNKCLVDSNHFACVTKMLNDVHARTKKPNIVQLILFIVDSGCTKHMTGNLKLLCNFVKKFLGTVRFGNDQFTPIRGYGDLVQGNVMINKVYYVEGLNHNLFLVGQFCDADLEVAFRKSTCFVSDLMGNDLLIGNRGSDLYKISLQESTSLTPLCLMAKASTTQA</sequence>
<protein>
    <submittedName>
        <fullName evidence="3">Integrase, catalytic region, zinc finger, CCHC-type, peptidase aspartic, catalytic</fullName>
    </submittedName>
</protein>
<dbReference type="EMBL" id="BKCJ010464372">
    <property type="protein sequence ID" value="GFA66285.1"/>
    <property type="molecule type" value="Genomic_DNA"/>
</dbReference>
<dbReference type="Pfam" id="PF22936">
    <property type="entry name" value="Pol_BBD"/>
    <property type="match status" value="1"/>
</dbReference>
<name>A0A699K1I9_TANCI</name>